<accession>A0AAP7GRA4</accession>
<sequence>MKFMNAARRFGASTVAKIGTGTTALVASGAALASGGASSPGAAIAGEMAGGKADIGVVIGACAVLIGLILVWAYTRKAAK</sequence>
<evidence type="ECO:0000313" key="2">
    <source>
        <dbReference type="EMBL" id="OBU61227.1"/>
    </source>
</evidence>
<organism evidence="2 3">
    <name type="scientific">Stenotrophomonas maltophilia</name>
    <name type="common">Pseudomonas maltophilia</name>
    <name type="synonym">Xanthomonas maltophilia</name>
    <dbReference type="NCBI Taxonomy" id="40324"/>
    <lineage>
        <taxon>Bacteria</taxon>
        <taxon>Pseudomonadati</taxon>
        <taxon>Pseudomonadota</taxon>
        <taxon>Gammaproteobacteria</taxon>
        <taxon>Lysobacterales</taxon>
        <taxon>Lysobacteraceae</taxon>
        <taxon>Stenotrophomonas</taxon>
        <taxon>Stenotrophomonas maltophilia group</taxon>
    </lineage>
</organism>
<evidence type="ECO:0000256" key="1">
    <source>
        <dbReference type="SAM" id="Phobius"/>
    </source>
</evidence>
<comment type="caution">
    <text evidence="2">The sequence shown here is derived from an EMBL/GenBank/DDBJ whole genome shotgun (WGS) entry which is preliminary data.</text>
</comment>
<evidence type="ECO:0000313" key="3">
    <source>
        <dbReference type="Proteomes" id="UP000092125"/>
    </source>
</evidence>
<feature type="transmembrane region" description="Helical" evidence="1">
    <location>
        <begin position="55"/>
        <end position="74"/>
    </location>
</feature>
<keyword evidence="1" id="KW-1133">Transmembrane helix</keyword>
<name>A0AAP7GRA4_STEMA</name>
<keyword evidence="1" id="KW-0812">Transmembrane</keyword>
<dbReference type="AlphaFoldDB" id="A0AAP7GRA4"/>
<keyword evidence="1" id="KW-0472">Membrane</keyword>
<dbReference type="RefSeq" id="WP_065182245.1">
    <property type="nucleotide sequence ID" value="NZ_LYVI01000006.1"/>
</dbReference>
<dbReference type="Proteomes" id="UP000092125">
    <property type="component" value="Unassembled WGS sequence"/>
</dbReference>
<dbReference type="EMBL" id="LYVI01000006">
    <property type="protein sequence ID" value="OBU61227.1"/>
    <property type="molecule type" value="Genomic_DNA"/>
</dbReference>
<reference evidence="2 3" key="1">
    <citation type="submission" date="2016-05" db="EMBL/GenBank/DDBJ databases">
        <title>Draft Genome Sequences of Stenotrophomonas maltophilia Strains Sm32COP, Sm41DVV, Sm46PAILV, SmF3, SmF22, SmSOFb1 and SmCVFa1, Isolated from Different Manures, in France.</title>
        <authorList>
            <person name="Nazaret S."/>
            <person name="Bodilis J."/>
        </authorList>
    </citation>
    <scope>NUCLEOTIDE SEQUENCE [LARGE SCALE GENOMIC DNA]</scope>
    <source>
        <strain evidence="2 3">Sm41DVV</strain>
    </source>
</reference>
<gene>
    <name evidence="2" type="ORF">A9K56_11015</name>
</gene>
<proteinExistence type="predicted"/>
<protein>
    <submittedName>
        <fullName evidence="2">Uncharacterized protein</fullName>
    </submittedName>
</protein>